<dbReference type="AlphaFoldDB" id="A0A6S8IL32"/>
<protein>
    <submittedName>
        <fullName evidence="1">Uncharacterized protein</fullName>
    </submittedName>
</protein>
<dbReference type="EMBL" id="HBIP01010733">
    <property type="protein sequence ID" value="CAE0490934.1"/>
    <property type="molecule type" value="Transcribed_RNA"/>
</dbReference>
<organism evidence="1">
    <name type="scientific">Dunaliella tertiolecta</name>
    <name type="common">Green alga</name>
    <dbReference type="NCBI Taxonomy" id="3047"/>
    <lineage>
        <taxon>Eukaryota</taxon>
        <taxon>Viridiplantae</taxon>
        <taxon>Chlorophyta</taxon>
        <taxon>core chlorophytes</taxon>
        <taxon>Chlorophyceae</taxon>
        <taxon>CS clade</taxon>
        <taxon>Chlamydomonadales</taxon>
        <taxon>Dunaliellaceae</taxon>
        <taxon>Dunaliella</taxon>
    </lineage>
</organism>
<gene>
    <name evidence="1" type="ORF">DTER00134_LOCUS6006</name>
    <name evidence="2" type="ORF">DTER00134_LOCUS6007</name>
</gene>
<sequence>MYVRQLYRIPTFLITYYLARSAYSWRTVKRVSNPDDGFHMFGYYDKSPWSPDESKILYGKIPSYNSTLHWNARPMMIGIADFDATNAIVQNHRFIDSTKAWNHQQGTMLQWVGTSNELIIFNDRACDGCDSFFSVIHNVRTGVRERLLSRPVYSLNLQGTMATSLNFALLHLLRVGYGYALSKPVMAKHKARTRCPDDDGIFLIDTRRDESFLLVSMREVWEHVIRHNNPTDPTTGLPYTFKLGTEILSLMTTECYHWINHAQFNKEGDKLIFLYRVGRCRDSVPRKVRSRNTLLFMIDIHTRALWRVPATTGSHHDFGWNGTAVILTGEGYFEARFNRSVEKLNMPDFLGNGHCTYSPFSHDILLSDTTPLLNNSRKLFIWNRKSAKLDVLGFFNRRLEGREPTRVDLHPRWSRSGRFVCFDSTHEGLGRQVYFTEALRL</sequence>
<name>A0A6S8IL32_DUNTE</name>
<evidence type="ECO:0000313" key="2">
    <source>
        <dbReference type="EMBL" id="CAE0490934.1"/>
    </source>
</evidence>
<evidence type="ECO:0000313" key="1">
    <source>
        <dbReference type="EMBL" id="CAE0490933.1"/>
    </source>
</evidence>
<dbReference type="EMBL" id="HBIP01010730">
    <property type="protein sequence ID" value="CAE0490933.1"/>
    <property type="molecule type" value="Transcribed_RNA"/>
</dbReference>
<proteinExistence type="predicted"/>
<accession>A0A6S8IL32</accession>
<reference evidence="1" key="1">
    <citation type="submission" date="2021-01" db="EMBL/GenBank/DDBJ databases">
        <authorList>
            <person name="Corre E."/>
            <person name="Pelletier E."/>
            <person name="Niang G."/>
            <person name="Scheremetjew M."/>
            <person name="Finn R."/>
            <person name="Kale V."/>
            <person name="Holt S."/>
            <person name="Cochrane G."/>
            <person name="Meng A."/>
            <person name="Brown T."/>
            <person name="Cohen L."/>
        </authorList>
    </citation>
    <scope>NUCLEOTIDE SEQUENCE</scope>
    <source>
        <strain evidence="1">CCMP1320</strain>
    </source>
</reference>
<dbReference type="SUPFAM" id="SSF82171">
    <property type="entry name" value="DPP6 N-terminal domain-like"/>
    <property type="match status" value="1"/>
</dbReference>